<feature type="region of interest" description="Disordered" evidence="1">
    <location>
        <begin position="1"/>
        <end position="20"/>
    </location>
</feature>
<reference evidence="3 4" key="1">
    <citation type="submission" date="2024-03" db="EMBL/GenBank/DDBJ databases">
        <title>Adaptation during the transition from Ophiocordyceps entomopathogen to insect associate is accompanied by gene loss and intensified selection.</title>
        <authorList>
            <person name="Ward C.M."/>
            <person name="Onetto C.A."/>
            <person name="Borneman A.R."/>
        </authorList>
    </citation>
    <scope>NUCLEOTIDE SEQUENCE [LARGE SCALE GENOMIC DNA]</scope>
    <source>
        <strain evidence="3">AWRI1</strain>
        <tissue evidence="3">Single Adult Female</tissue>
    </source>
</reference>
<accession>A0AAN9TEW5</accession>
<dbReference type="GO" id="GO:0005576">
    <property type="term" value="C:extracellular region"/>
    <property type="evidence" value="ECO:0007669"/>
    <property type="project" value="UniProtKB-SubCell"/>
</dbReference>
<feature type="compositionally biased region" description="Polar residues" evidence="1">
    <location>
        <begin position="1"/>
        <end position="13"/>
    </location>
</feature>
<dbReference type="InterPro" id="IPR001283">
    <property type="entry name" value="CRISP-related"/>
</dbReference>
<sequence>MNISGIGSQSSAPAGSGRPANVAYQAASQRLLKVQGDEGMWSGSGAIGNDVEKAHLVPSRSREEKEARQLLQRRLELGRILHSSVSDDFMRTVFTGRILLERVPSFLKKIVSNKPMSFVNDEDSQDDILDNDFIREALLWHNIYRRHHNTPPLKISAHLCGKAQAWANHLAHTNTFAYENDKSVGQNIFCRLAQDAQTDTTAQETVSFWYSCYKNYTYNKEPDTLHININSGNFTQIVWKSTKYFGIGRARSRAGKMLIVANYQPPGNISGCFKENVLPVLANKDFV</sequence>
<evidence type="ECO:0000259" key="2">
    <source>
        <dbReference type="SMART" id="SM00198"/>
    </source>
</evidence>
<organism evidence="3 4">
    <name type="scientific">Parthenolecanium corni</name>
    <dbReference type="NCBI Taxonomy" id="536013"/>
    <lineage>
        <taxon>Eukaryota</taxon>
        <taxon>Metazoa</taxon>
        <taxon>Ecdysozoa</taxon>
        <taxon>Arthropoda</taxon>
        <taxon>Hexapoda</taxon>
        <taxon>Insecta</taxon>
        <taxon>Pterygota</taxon>
        <taxon>Neoptera</taxon>
        <taxon>Paraneoptera</taxon>
        <taxon>Hemiptera</taxon>
        <taxon>Sternorrhyncha</taxon>
        <taxon>Coccoidea</taxon>
        <taxon>Coccidae</taxon>
        <taxon>Parthenolecanium</taxon>
    </lineage>
</organism>
<dbReference type="InterPro" id="IPR034113">
    <property type="entry name" value="SCP_GAPR1-like"/>
</dbReference>
<keyword evidence="4" id="KW-1185">Reference proteome</keyword>
<dbReference type="InterPro" id="IPR014044">
    <property type="entry name" value="CAP_dom"/>
</dbReference>
<proteinExistence type="predicted"/>
<dbReference type="EMBL" id="JBBCAQ010000034">
    <property type="protein sequence ID" value="KAK7580779.1"/>
    <property type="molecule type" value="Genomic_DNA"/>
</dbReference>
<protein>
    <recommendedName>
        <fullName evidence="2">SCP domain-containing protein</fullName>
    </recommendedName>
</protein>
<dbReference type="CDD" id="cd05382">
    <property type="entry name" value="CAP_GAPR1-like"/>
    <property type="match status" value="1"/>
</dbReference>
<dbReference type="SMART" id="SM00198">
    <property type="entry name" value="SCP"/>
    <property type="match status" value="1"/>
</dbReference>
<evidence type="ECO:0000313" key="4">
    <source>
        <dbReference type="Proteomes" id="UP001367676"/>
    </source>
</evidence>
<dbReference type="PANTHER" id="PTHR10334">
    <property type="entry name" value="CYSTEINE-RICH SECRETORY PROTEIN-RELATED"/>
    <property type="match status" value="1"/>
</dbReference>
<dbReference type="Pfam" id="PF00188">
    <property type="entry name" value="CAP"/>
    <property type="match status" value="1"/>
</dbReference>
<dbReference type="PRINTS" id="PR00837">
    <property type="entry name" value="V5TPXLIKE"/>
</dbReference>
<dbReference type="Gene3D" id="3.40.33.10">
    <property type="entry name" value="CAP"/>
    <property type="match status" value="1"/>
</dbReference>
<dbReference type="AlphaFoldDB" id="A0AAN9TEW5"/>
<name>A0AAN9TEW5_9HEMI</name>
<feature type="domain" description="SCP" evidence="2">
    <location>
        <begin position="132"/>
        <end position="271"/>
    </location>
</feature>
<evidence type="ECO:0000256" key="1">
    <source>
        <dbReference type="SAM" id="MobiDB-lite"/>
    </source>
</evidence>
<gene>
    <name evidence="3" type="ORF">V9T40_001408</name>
</gene>
<dbReference type="SUPFAM" id="SSF55797">
    <property type="entry name" value="PR-1-like"/>
    <property type="match status" value="1"/>
</dbReference>
<comment type="caution">
    <text evidence="3">The sequence shown here is derived from an EMBL/GenBank/DDBJ whole genome shotgun (WGS) entry which is preliminary data.</text>
</comment>
<dbReference type="FunFam" id="3.40.33.10:FF:000010">
    <property type="entry name" value="Predicted protein"/>
    <property type="match status" value="1"/>
</dbReference>
<dbReference type="InterPro" id="IPR035940">
    <property type="entry name" value="CAP_sf"/>
</dbReference>
<evidence type="ECO:0000313" key="3">
    <source>
        <dbReference type="EMBL" id="KAK7580779.1"/>
    </source>
</evidence>
<dbReference type="Proteomes" id="UP001367676">
    <property type="component" value="Unassembled WGS sequence"/>
</dbReference>